<evidence type="ECO:0000313" key="1">
    <source>
        <dbReference type="EMBL" id="KAH6928045.1"/>
    </source>
</evidence>
<gene>
    <name evidence="1" type="ORF">HPB50_010734</name>
</gene>
<proteinExistence type="predicted"/>
<organism evidence="1 2">
    <name type="scientific">Hyalomma asiaticum</name>
    <name type="common">Tick</name>
    <dbReference type="NCBI Taxonomy" id="266040"/>
    <lineage>
        <taxon>Eukaryota</taxon>
        <taxon>Metazoa</taxon>
        <taxon>Ecdysozoa</taxon>
        <taxon>Arthropoda</taxon>
        <taxon>Chelicerata</taxon>
        <taxon>Arachnida</taxon>
        <taxon>Acari</taxon>
        <taxon>Parasitiformes</taxon>
        <taxon>Ixodida</taxon>
        <taxon>Ixodoidea</taxon>
        <taxon>Ixodidae</taxon>
        <taxon>Hyalomminae</taxon>
        <taxon>Hyalomma</taxon>
    </lineage>
</organism>
<reference evidence="1" key="1">
    <citation type="submission" date="2020-05" db="EMBL/GenBank/DDBJ databases">
        <title>Large-scale comparative analyses of tick genomes elucidate their genetic diversity and vector capacities.</title>
        <authorList>
            <person name="Jia N."/>
            <person name="Wang J."/>
            <person name="Shi W."/>
            <person name="Du L."/>
            <person name="Sun Y."/>
            <person name="Zhan W."/>
            <person name="Jiang J."/>
            <person name="Wang Q."/>
            <person name="Zhang B."/>
            <person name="Ji P."/>
            <person name="Sakyi L.B."/>
            <person name="Cui X."/>
            <person name="Yuan T."/>
            <person name="Jiang B."/>
            <person name="Yang W."/>
            <person name="Lam T.T.-Y."/>
            <person name="Chang Q."/>
            <person name="Ding S."/>
            <person name="Wang X."/>
            <person name="Zhu J."/>
            <person name="Ruan X."/>
            <person name="Zhao L."/>
            <person name="Wei J."/>
            <person name="Que T."/>
            <person name="Du C."/>
            <person name="Cheng J."/>
            <person name="Dai P."/>
            <person name="Han X."/>
            <person name="Huang E."/>
            <person name="Gao Y."/>
            <person name="Liu J."/>
            <person name="Shao H."/>
            <person name="Ye R."/>
            <person name="Li L."/>
            <person name="Wei W."/>
            <person name="Wang X."/>
            <person name="Wang C."/>
            <person name="Yang T."/>
            <person name="Huo Q."/>
            <person name="Li W."/>
            <person name="Guo W."/>
            <person name="Chen H."/>
            <person name="Zhou L."/>
            <person name="Ni X."/>
            <person name="Tian J."/>
            <person name="Zhou Y."/>
            <person name="Sheng Y."/>
            <person name="Liu T."/>
            <person name="Pan Y."/>
            <person name="Xia L."/>
            <person name="Li J."/>
            <person name="Zhao F."/>
            <person name="Cao W."/>
        </authorList>
    </citation>
    <scope>NUCLEOTIDE SEQUENCE</scope>
    <source>
        <strain evidence="1">Hyas-2018</strain>
    </source>
</reference>
<keyword evidence="2" id="KW-1185">Reference proteome</keyword>
<dbReference type="Proteomes" id="UP000821845">
    <property type="component" value="Chromosome 6"/>
</dbReference>
<dbReference type="EMBL" id="CM023486">
    <property type="protein sequence ID" value="KAH6928045.1"/>
    <property type="molecule type" value="Genomic_DNA"/>
</dbReference>
<evidence type="ECO:0000313" key="2">
    <source>
        <dbReference type="Proteomes" id="UP000821845"/>
    </source>
</evidence>
<comment type="caution">
    <text evidence="1">The sequence shown here is derived from an EMBL/GenBank/DDBJ whole genome shotgun (WGS) entry which is preliminary data.</text>
</comment>
<name>A0ACB7RZZ3_HYAAI</name>
<protein>
    <submittedName>
        <fullName evidence="1">Uncharacterized protein</fullName>
    </submittedName>
</protein>
<accession>A0ACB7RZZ3</accession>
<sequence length="255" mass="28799">MNEPWQQTALISSDCTRCRGWLPTGNSSKLQQLLQQPRTPRQLLAKGISCALTRAALHTRRTLPHTVCLKARGILHRALCQSSRRAGSHRGKLSQLTQPLRQILLGRTSLRRPPPPASQALEPRCAWNGDNFRTRPQGNGLLAFSDERSSSSWELSDRALDPYTYARRAACAADGRGTQNRVRYTDARMPELRAPEREHFVERSGGQTARGTERRVLQRPTNLCYKCNQPGNFARDCRAPASREHALSGNERRRR</sequence>